<comment type="caution">
    <text evidence="3">The sequence shown here is derived from an EMBL/GenBank/DDBJ whole genome shotgun (WGS) entry which is preliminary data.</text>
</comment>
<keyword evidence="1" id="KW-0472">Membrane</keyword>
<dbReference type="PANTHER" id="PTHR41542:SF1">
    <property type="entry name" value="BLL5807 PROTEIN"/>
    <property type="match status" value="1"/>
</dbReference>
<accession>A0A7C3YXA3</accession>
<dbReference type="EMBL" id="DTMF01000060">
    <property type="protein sequence ID" value="HGF33224.1"/>
    <property type="molecule type" value="Genomic_DNA"/>
</dbReference>
<dbReference type="SUPFAM" id="SSF54427">
    <property type="entry name" value="NTF2-like"/>
    <property type="match status" value="1"/>
</dbReference>
<dbReference type="Gene3D" id="3.10.450.240">
    <property type="match status" value="1"/>
</dbReference>
<dbReference type="Pfam" id="PF04280">
    <property type="entry name" value="Tim44"/>
    <property type="match status" value="1"/>
</dbReference>
<feature type="transmembrane region" description="Helical" evidence="1">
    <location>
        <begin position="109"/>
        <end position="128"/>
    </location>
</feature>
<evidence type="ECO:0000256" key="1">
    <source>
        <dbReference type="SAM" id="Phobius"/>
    </source>
</evidence>
<dbReference type="InterPro" id="IPR007379">
    <property type="entry name" value="Tim44-like_dom"/>
</dbReference>
<protein>
    <recommendedName>
        <fullName evidence="2">Tim44-like domain-containing protein</fullName>
    </recommendedName>
</protein>
<sequence>MPRRPDLSKAMLLAGLICLGAFLSHLGWCRWGISAPARIADAGTIRPQGTFSPVQPAAHQVPAAPPIHPAEAAPKSSASLSWISGGLLAPLLCHYLYGYPLSYVWQEGIWPPGLLDILAAVALVYLGYRQYRRLTALEQPPEVQVPPRFLPMAPETPPLTIREEAKPGVAAIQALDQDFDPAAFGEEVHRLLRDLYAAWNREDISSLAGRVKDSLLEYLQMGLKIMSLREERSYLENMILEGITVTDARVDDGHEFITVCFHGRLLDYVLDRSSGKLLFGSMAYPSAFQEYWDLERPRGQRPWVLRDIRDK</sequence>
<dbReference type="SMART" id="SM00978">
    <property type="entry name" value="Tim44"/>
    <property type="match status" value="1"/>
</dbReference>
<keyword evidence="1" id="KW-0812">Transmembrane</keyword>
<evidence type="ECO:0000259" key="2">
    <source>
        <dbReference type="SMART" id="SM00978"/>
    </source>
</evidence>
<proteinExistence type="predicted"/>
<dbReference type="InterPro" id="IPR032710">
    <property type="entry name" value="NTF2-like_dom_sf"/>
</dbReference>
<keyword evidence="1" id="KW-1133">Transmembrane helix</keyword>
<dbReference type="AlphaFoldDB" id="A0A7C3YXA3"/>
<organism evidence="3">
    <name type="scientific">Desulfobacca acetoxidans</name>
    <dbReference type="NCBI Taxonomy" id="60893"/>
    <lineage>
        <taxon>Bacteria</taxon>
        <taxon>Pseudomonadati</taxon>
        <taxon>Thermodesulfobacteriota</taxon>
        <taxon>Desulfobaccia</taxon>
        <taxon>Desulfobaccales</taxon>
        <taxon>Desulfobaccaceae</taxon>
        <taxon>Desulfobacca</taxon>
    </lineage>
</organism>
<gene>
    <name evidence="3" type="ORF">ENW96_02400</name>
</gene>
<reference evidence="3" key="1">
    <citation type="journal article" date="2020" name="mSystems">
        <title>Genome- and Community-Level Interaction Insights into Carbon Utilization and Element Cycling Functions of Hydrothermarchaeota in Hydrothermal Sediment.</title>
        <authorList>
            <person name="Zhou Z."/>
            <person name="Liu Y."/>
            <person name="Xu W."/>
            <person name="Pan J."/>
            <person name="Luo Z.H."/>
            <person name="Li M."/>
        </authorList>
    </citation>
    <scope>NUCLEOTIDE SEQUENCE [LARGE SCALE GENOMIC DNA]</scope>
    <source>
        <strain evidence="3">SpSt-897</strain>
    </source>
</reference>
<feature type="domain" description="Tim44-like" evidence="2">
    <location>
        <begin position="165"/>
        <end position="310"/>
    </location>
</feature>
<dbReference type="PANTHER" id="PTHR41542">
    <property type="entry name" value="BLL5807 PROTEIN"/>
    <property type="match status" value="1"/>
</dbReference>
<name>A0A7C3YXA3_9BACT</name>
<evidence type="ECO:0000313" key="3">
    <source>
        <dbReference type="EMBL" id="HGF33224.1"/>
    </source>
</evidence>